<dbReference type="GO" id="GO:0005615">
    <property type="term" value="C:extracellular space"/>
    <property type="evidence" value="ECO:0007669"/>
    <property type="project" value="TreeGrafter"/>
</dbReference>
<evidence type="ECO:0000256" key="1">
    <source>
        <dbReference type="RuleBase" id="RU004262"/>
    </source>
</evidence>
<evidence type="ECO:0000259" key="2">
    <source>
        <dbReference type="Pfam" id="PF00151"/>
    </source>
</evidence>
<dbReference type="PANTHER" id="PTHR11610:SF150">
    <property type="entry name" value="FI01825P-RELATED"/>
    <property type="match status" value="1"/>
</dbReference>
<comment type="caution">
    <text evidence="3">The sequence shown here is derived from an EMBL/GenBank/DDBJ whole genome shotgun (WGS) entry which is preliminary data.</text>
</comment>
<proteinExistence type="inferred from homology"/>
<feature type="domain" description="Lipase" evidence="2">
    <location>
        <begin position="6"/>
        <end position="234"/>
    </location>
</feature>
<dbReference type="Pfam" id="PF00151">
    <property type="entry name" value="Lipase"/>
    <property type="match status" value="1"/>
</dbReference>
<dbReference type="GO" id="GO:0016298">
    <property type="term" value="F:lipase activity"/>
    <property type="evidence" value="ECO:0007669"/>
    <property type="project" value="InterPro"/>
</dbReference>
<evidence type="ECO:0000313" key="4">
    <source>
        <dbReference type="Proteomes" id="UP000791440"/>
    </source>
</evidence>
<reference evidence="3" key="1">
    <citation type="journal article" date="2016" name="Insect Biochem. Mol. Biol.">
        <title>Multifaceted biological insights from a draft genome sequence of the tobacco hornworm moth, Manduca sexta.</title>
        <authorList>
            <person name="Kanost M.R."/>
            <person name="Arrese E.L."/>
            <person name="Cao X."/>
            <person name="Chen Y.R."/>
            <person name="Chellapilla S."/>
            <person name="Goldsmith M.R."/>
            <person name="Grosse-Wilde E."/>
            <person name="Heckel D.G."/>
            <person name="Herndon N."/>
            <person name="Jiang H."/>
            <person name="Papanicolaou A."/>
            <person name="Qu J."/>
            <person name="Soulages J.L."/>
            <person name="Vogel H."/>
            <person name="Walters J."/>
            <person name="Waterhouse R.M."/>
            <person name="Ahn S.J."/>
            <person name="Almeida F.C."/>
            <person name="An C."/>
            <person name="Aqrawi P."/>
            <person name="Bretschneider A."/>
            <person name="Bryant W.B."/>
            <person name="Bucks S."/>
            <person name="Chao H."/>
            <person name="Chevignon G."/>
            <person name="Christen J.M."/>
            <person name="Clarke D.F."/>
            <person name="Dittmer N.T."/>
            <person name="Ferguson L.C.F."/>
            <person name="Garavelou S."/>
            <person name="Gordon K.H.J."/>
            <person name="Gunaratna R.T."/>
            <person name="Han Y."/>
            <person name="Hauser F."/>
            <person name="He Y."/>
            <person name="Heidel-Fischer H."/>
            <person name="Hirsh A."/>
            <person name="Hu Y."/>
            <person name="Jiang H."/>
            <person name="Kalra D."/>
            <person name="Klinner C."/>
            <person name="Konig C."/>
            <person name="Kovar C."/>
            <person name="Kroll A.R."/>
            <person name="Kuwar S.S."/>
            <person name="Lee S.L."/>
            <person name="Lehman R."/>
            <person name="Li K."/>
            <person name="Li Z."/>
            <person name="Liang H."/>
            <person name="Lovelace S."/>
            <person name="Lu Z."/>
            <person name="Mansfield J.H."/>
            <person name="McCulloch K.J."/>
            <person name="Mathew T."/>
            <person name="Morton B."/>
            <person name="Muzny D.M."/>
            <person name="Neunemann D."/>
            <person name="Ongeri F."/>
            <person name="Pauchet Y."/>
            <person name="Pu L.L."/>
            <person name="Pyrousis I."/>
            <person name="Rao X.J."/>
            <person name="Redding A."/>
            <person name="Roesel C."/>
            <person name="Sanchez-Gracia A."/>
            <person name="Schaack S."/>
            <person name="Shukla A."/>
            <person name="Tetreau G."/>
            <person name="Wang Y."/>
            <person name="Xiong G.H."/>
            <person name="Traut W."/>
            <person name="Walsh T.K."/>
            <person name="Worley K.C."/>
            <person name="Wu D."/>
            <person name="Wu W."/>
            <person name="Wu Y.Q."/>
            <person name="Zhang X."/>
            <person name="Zou Z."/>
            <person name="Zucker H."/>
            <person name="Briscoe A.D."/>
            <person name="Burmester T."/>
            <person name="Clem R.J."/>
            <person name="Feyereisen R."/>
            <person name="Grimmelikhuijzen C.J.P."/>
            <person name="Hamodrakas S.J."/>
            <person name="Hansson B.S."/>
            <person name="Huguet E."/>
            <person name="Jermiin L.S."/>
            <person name="Lan Q."/>
            <person name="Lehman H.K."/>
            <person name="Lorenzen M."/>
            <person name="Merzendorfer H."/>
            <person name="Michalopoulos I."/>
            <person name="Morton D.B."/>
            <person name="Muthukrishnan S."/>
            <person name="Oakeshott J.G."/>
            <person name="Palmer W."/>
            <person name="Park Y."/>
            <person name="Passarelli A.L."/>
            <person name="Rozas J."/>
            <person name="Schwartz L.M."/>
            <person name="Smith W."/>
            <person name="Southgate A."/>
            <person name="Vilcinskas A."/>
            <person name="Vogt R."/>
            <person name="Wang P."/>
            <person name="Werren J."/>
            <person name="Yu X.Q."/>
            <person name="Zhou J.J."/>
            <person name="Brown S.J."/>
            <person name="Scherer S.E."/>
            <person name="Richards S."/>
            <person name="Blissard G.W."/>
        </authorList>
    </citation>
    <scope>NUCLEOTIDE SEQUENCE</scope>
</reference>
<keyword evidence="4" id="KW-1185">Reference proteome</keyword>
<dbReference type="Proteomes" id="UP000791440">
    <property type="component" value="Unassembled WGS sequence"/>
</dbReference>
<dbReference type="GO" id="GO:0017171">
    <property type="term" value="F:serine hydrolase activity"/>
    <property type="evidence" value="ECO:0007669"/>
    <property type="project" value="TreeGrafter"/>
</dbReference>
<dbReference type="InterPro" id="IPR013818">
    <property type="entry name" value="Lipase"/>
</dbReference>
<dbReference type="PANTHER" id="PTHR11610">
    <property type="entry name" value="LIPASE"/>
    <property type="match status" value="1"/>
</dbReference>
<comment type="similarity">
    <text evidence="1">Belongs to the AB hydrolase superfamily. Lipase family.</text>
</comment>
<accession>A0A921YWW8</accession>
<reference evidence="3" key="2">
    <citation type="submission" date="2020-12" db="EMBL/GenBank/DDBJ databases">
        <authorList>
            <person name="Kanost M."/>
        </authorList>
    </citation>
    <scope>NUCLEOTIDE SEQUENCE</scope>
</reference>
<dbReference type="InterPro" id="IPR000734">
    <property type="entry name" value="TAG_lipase"/>
</dbReference>
<gene>
    <name evidence="3" type="ORF">O3G_MSEX004921</name>
</gene>
<name>A0A921YWW8_MANSE</name>
<organism evidence="3 4">
    <name type="scientific">Manduca sexta</name>
    <name type="common">Tobacco hawkmoth</name>
    <name type="synonym">Tobacco hornworm</name>
    <dbReference type="NCBI Taxonomy" id="7130"/>
    <lineage>
        <taxon>Eukaryota</taxon>
        <taxon>Metazoa</taxon>
        <taxon>Ecdysozoa</taxon>
        <taxon>Arthropoda</taxon>
        <taxon>Hexapoda</taxon>
        <taxon>Insecta</taxon>
        <taxon>Pterygota</taxon>
        <taxon>Neoptera</taxon>
        <taxon>Endopterygota</taxon>
        <taxon>Lepidoptera</taxon>
        <taxon>Glossata</taxon>
        <taxon>Ditrysia</taxon>
        <taxon>Bombycoidea</taxon>
        <taxon>Sphingidae</taxon>
        <taxon>Sphinginae</taxon>
        <taxon>Sphingini</taxon>
        <taxon>Manduca</taxon>
    </lineage>
</organism>
<protein>
    <recommendedName>
        <fullName evidence="2">Lipase domain-containing protein</fullName>
    </recommendedName>
</protein>
<evidence type="ECO:0000313" key="3">
    <source>
        <dbReference type="EMBL" id="KAG6447343.1"/>
    </source>
</evidence>
<dbReference type="AlphaFoldDB" id="A0A921YWW8"/>
<dbReference type="EMBL" id="JH668343">
    <property type="protein sequence ID" value="KAG6447343.1"/>
    <property type="molecule type" value="Genomic_DNA"/>
</dbReference>
<sequence length="252" mass="27029">MGNAGVLASSNYRSNRRTIVLLHGWRNSATSDFNTVLIPAFLAAEDVNIIVVDWSAGASSLSYRLVIANTIASGRAVADFISWINQQTQASLVQYHIVGHGFGGHQAGIIGRNLGGQVAYITGLDPALLGWVNNINRFQPQDGRYTEVIHTNYGINGYLGDLAQVDFYPNGGISMPGCDSHACDHARSFFYFAESLVSGGFTGRQCINYYAAVLGMCDVLPGRLQMGGLRPKFGSAGVYLLETNAAPPFSKG</sequence>
<dbReference type="GO" id="GO:0016042">
    <property type="term" value="P:lipid catabolic process"/>
    <property type="evidence" value="ECO:0007669"/>
    <property type="project" value="TreeGrafter"/>
</dbReference>